<evidence type="ECO:0000256" key="1">
    <source>
        <dbReference type="PROSITE-ProRule" id="PRU00473"/>
    </source>
</evidence>
<dbReference type="InterPro" id="IPR036737">
    <property type="entry name" value="OmpA-like_sf"/>
</dbReference>
<name>A0A6S7DRH8_9BURK</name>
<evidence type="ECO:0000256" key="2">
    <source>
        <dbReference type="SAM" id="Phobius"/>
    </source>
</evidence>
<dbReference type="EMBL" id="CADILD010000001">
    <property type="protein sequence ID" value="CAB3834322.1"/>
    <property type="molecule type" value="Genomic_DNA"/>
</dbReference>
<keyword evidence="2" id="KW-1133">Transmembrane helix</keyword>
<feature type="domain" description="OmpA-like" evidence="3">
    <location>
        <begin position="86"/>
        <end position="224"/>
    </location>
</feature>
<feature type="transmembrane region" description="Helical" evidence="2">
    <location>
        <begin position="24"/>
        <end position="43"/>
    </location>
</feature>
<dbReference type="InterPro" id="IPR006665">
    <property type="entry name" value="OmpA-like"/>
</dbReference>
<organism evidence="4 5">
    <name type="scientific">Achromobacter piechaudii</name>
    <dbReference type="NCBI Taxonomy" id="72556"/>
    <lineage>
        <taxon>Bacteria</taxon>
        <taxon>Pseudomonadati</taxon>
        <taxon>Pseudomonadota</taxon>
        <taxon>Betaproteobacteria</taxon>
        <taxon>Burkholderiales</taxon>
        <taxon>Alcaligenaceae</taxon>
        <taxon>Achromobacter</taxon>
    </lineage>
</organism>
<evidence type="ECO:0000313" key="5">
    <source>
        <dbReference type="Proteomes" id="UP000494105"/>
    </source>
</evidence>
<proteinExistence type="predicted"/>
<sequence>MEKLFGSRKANLEDGEHWMSISDLMSGLMIVFLFVSIAMMHFVRVERDRIKEIAMAYRETQVNLYNDLQVEFSGDLKSWGAEIDKETLEVRFLNPEFLFNSGRSDLRPSFKQVLDNFFPRYLSVIFRYQERIDEIRIEGHTSSDWAQGVSVENAYFHNMSLSQSRTREVLQYVHSLASSEADRDWIRRKIAAVGFSSARTVQKIAGGEDAHRSRRVSFRVISDSATQIKRIINDGP</sequence>
<evidence type="ECO:0000313" key="4">
    <source>
        <dbReference type="EMBL" id="CAB3834322.1"/>
    </source>
</evidence>
<keyword evidence="2" id="KW-0812">Transmembrane</keyword>
<dbReference type="RefSeq" id="WP_175127829.1">
    <property type="nucleotide sequence ID" value="NZ_CADILD010000001.1"/>
</dbReference>
<dbReference type="AlphaFoldDB" id="A0A6S7DRH8"/>
<dbReference type="Proteomes" id="UP000494105">
    <property type="component" value="Unassembled WGS sequence"/>
</dbReference>
<reference evidence="4 5" key="1">
    <citation type="submission" date="2020-04" db="EMBL/GenBank/DDBJ databases">
        <authorList>
            <person name="De Canck E."/>
        </authorList>
    </citation>
    <scope>NUCLEOTIDE SEQUENCE [LARGE SCALE GENOMIC DNA]</scope>
    <source>
        <strain evidence="4 5">LMG 1861</strain>
    </source>
</reference>
<dbReference type="Gene3D" id="3.30.1330.60">
    <property type="entry name" value="OmpA-like domain"/>
    <property type="match status" value="1"/>
</dbReference>
<dbReference type="PROSITE" id="PS51123">
    <property type="entry name" value="OMPA_2"/>
    <property type="match status" value="1"/>
</dbReference>
<evidence type="ECO:0000259" key="3">
    <source>
        <dbReference type="PROSITE" id="PS51123"/>
    </source>
</evidence>
<accession>A0A6S7DRH8</accession>
<keyword evidence="1 2" id="KW-0472">Membrane</keyword>
<dbReference type="SUPFAM" id="SSF103088">
    <property type="entry name" value="OmpA-like"/>
    <property type="match status" value="1"/>
</dbReference>
<dbReference type="GO" id="GO:0016020">
    <property type="term" value="C:membrane"/>
    <property type="evidence" value="ECO:0007669"/>
    <property type="project" value="UniProtKB-UniRule"/>
</dbReference>
<protein>
    <recommendedName>
        <fullName evidence="3">OmpA-like domain-containing protein</fullName>
    </recommendedName>
</protein>
<gene>
    <name evidence="4" type="ORF">LMG1861_00941</name>
</gene>